<evidence type="ECO:0000313" key="3">
    <source>
        <dbReference type="Proteomes" id="UP000319143"/>
    </source>
</evidence>
<organism evidence="2 3">
    <name type="scientific">Novipirellula artificiosorum</name>
    <dbReference type="NCBI Taxonomy" id="2528016"/>
    <lineage>
        <taxon>Bacteria</taxon>
        <taxon>Pseudomonadati</taxon>
        <taxon>Planctomycetota</taxon>
        <taxon>Planctomycetia</taxon>
        <taxon>Pirellulales</taxon>
        <taxon>Pirellulaceae</taxon>
        <taxon>Novipirellula</taxon>
    </lineage>
</organism>
<dbReference type="Proteomes" id="UP000319143">
    <property type="component" value="Unassembled WGS sequence"/>
</dbReference>
<keyword evidence="1" id="KW-1133">Transmembrane helix</keyword>
<protein>
    <submittedName>
        <fullName evidence="2">Uncharacterized protein</fullName>
    </submittedName>
</protein>
<feature type="transmembrane region" description="Helical" evidence="1">
    <location>
        <begin position="427"/>
        <end position="452"/>
    </location>
</feature>
<feature type="transmembrane region" description="Helical" evidence="1">
    <location>
        <begin position="187"/>
        <end position="207"/>
    </location>
</feature>
<comment type="caution">
    <text evidence="2">The sequence shown here is derived from an EMBL/GenBank/DDBJ whole genome shotgun (WGS) entry which is preliminary data.</text>
</comment>
<dbReference type="OrthoDB" id="247969at2"/>
<keyword evidence="1" id="KW-0812">Transmembrane</keyword>
<evidence type="ECO:0000313" key="2">
    <source>
        <dbReference type="EMBL" id="TWU37019.1"/>
    </source>
</evidence>
<dbReference type="EMBL" id="SJPV01000005">
    <property type="protein sequence ID" value="TWU37019.1"/>
    <property type="molecule type" value="Genomic_DNA"/>
</dbReference>
<feature type="transmembrane region" description="Helical" evidence="1">
    <location>
        <begin position="47"/>
        <end position="72"/>
    </location>
</feature>
<proteinExistence type="predicted"/>
<feature type="transmembrane region" description="Helical" evidence="1">
    <location>
        <begin position="129"/>
        <end position="150"/>
    </location>
</feature>
<evidence type="ECO:0000256" key="1">
    <source>
        <dbReference type="SAM" id="Phobius"/>
    </source>
</evidence>
<reference evidence="2 3" key="1">
    <citation type="submission" date="2019-02" db="EMBL/GenBank/DDBJ databases">
        <title>Deep-cultivation of Planctomycetes and their phenomic and genomic characterization uncovers novel biology.</title>
        <authorList>
            <person name="Wiegand S."/>
            <person name="Jogler M."/>
            <person name="Boedeker C."/>
            <person name="Pinto D."/>
            <person name="Vollmers J."/>
            <person name="Rivas-Marin E."/>
            <person name="Kohn T."/>
            <person name="Peeters S.H."/>
            <person name="Heuer A."/>
            <person name="Rast P."/>
            <person name="Oberbeckmann S."/>
            <person name="Bunk B."/>
            <person name="Jeske O."/>
            <person name="Meyerdierks A."/>
            <person name="Storesund J.E."/>
            <person name="Kallscheuer N."/>
            <person name="Luecker S."/>
            <person name="Lage O.M."/>
            <person name="Pohl T."/>
            <person name="Merkel B.J."/>
            <person name="Hornburger P."/>
            <person name="Mueller R.-W."/>
            <person name="Bruemmer F."/>
            <person name="Labrenz M."/>
            <person name="Spormann A.M."/>
            <person name="Op Den Camp H."/>
            <person name="Overmann J."/>
            <person name="Amann R."/>
            <person name="Jetten M.S.M."/>
            <person name="Mascher T."/>
            <person name="Medema M.H."/>
            <person name="Devos D.P."/>
            <person name="Kaster A.-K."/>
            <person name="Ovreas L."/>
            <person name="Rohde M."/>
            <person name="Galperin M.Y."/>
            <person name="Jogler C."/>
        </authorList>
    </citation>
    <scope>NUCLEOTIDE SEQUENCE [LARGE SCALE GENOMIC DNA]</scope>
    <source>
        <strain evidence="2 3">Poly41</strain>
    </source>
</reference>
<feature type="transmembrane region" description="Helical" evidence="1">
    <location>
        <begin position="392"/>
        <end position="415"/>
    </location>
</feature>
<feature type="transmembrane region" description="Helical" evidence="1">
    <location>
        <begin position="347"/>
        <end position="367"/>
    </location>
</feature>
<feature type="transmembrane region" description="Helical" evidence="1">
    <location>
        <begin position="291"/>
        <end position="313"/>
    </location>
</feature>
<keyword evidence="3" id="KW-1185">Reference proteome</keyword>
<dbReference type="RefSeq" id="WP_146527209.1">
    <property type="nucleotide sequence ID" value="NZ_SJPV01000005.1"/>
</dbReference>
<dbReference type="AlphaFoldDB" id="A0A5C6DQG0"/>
<feature type="transmembrane region" description="Helical" evidence="1">
    <location>
        <begin position="267"/>
        <end position="285"/>
    </location>
</feature>
<keyword evidence="1" id="KW-0472">Membrane</keyword>
<feature type="transmembrane region" description="Helical" evidence="1">
    <location>
        <begin position="93"/>
        <end position="123"/>
    </location>
</feature>
<name>A0A5C6DQG0_9BACT</name>
<gene>
    <name evidence="2" type="ORF">Poly41_31450</name>
</gene>
<sequence>MSDNVALLRFLWSRHRFMLLSFVSLLAMSEAFLWTRPPTTSPESSTFAANVFFFGFFPALMWGIFAFDFVYWNNLESPETGYSRWLLRMPISTWKLAIVPLLMKTAWVTLLWCCIAITCWHFGESVPIVIPILSMAATGFWVSAIAWRPFRVGWHRFAALAVLAPIAVTSFAGLGVEAASPRLSAAIIGWIYVGEAVFFVAAVAFAFHTLPVARSNVAGTMPAKASPVGKRFWQWLDRDHDGTCSVHHHNTESSALSWHDQRRSRPYRARMLLFIVLPTFLFLLMMEWDPVAILVMGSIMIFVCGNSGAHCIVEPTAHSVTTTLPPYLAASPLASETIAWSRLRSNVINSLLFLTVCFVFLVCWFGFETNREAWMRWATAISEYPTVDRTPIAAGAWATAAITVALIAMAVGRTIAYQWVTMTGRTWVAISVVGVLVLCCSAITVAAGHWFFQQREWEETMASFQLGLTYIPNIVVTLLAIKAIALIGSLRMSYRSGAVCGSSINRALAVWLATCVLLATVLYALIPDARVTFAMSLAYMMLVLPISRIIVLPVAVQWNRHR</sequence>
<feature type="transmembrane region" description="Helical" evidence="1">
    <location>
        <begin position="464"/>
        <end position="487"/>
    </location>
</feature>
<accession>A0A5C6DQG0</accession>
<feature type="transmembrane region" description="Helical" evidence="1">
    <location>
        <begin position="157"/>
        <end position="175"/>
    </location>
</feature>
<feature type="transmembrane region" description="Helical" evidence="1">
    <location>
        <begin position="532"/>
        <end position="556"/>
    </location>
</feature>
<feature type="transmembrane region" description="Helical" evidence="1">
    <location>
        <begin position="508"/>
        <end position="526"/>
    </location>
</feature>
<feature type="transmembrane region" description="Helical" evidence="1">
    <location>
        <begin position="17"/>
        <end position="35"/>
    </location>
</feature>